<gene>
    <name evidence="1" type="ORF">DdX_15389</name>
</gene>
<evidence type="ECO:0000313" key="2">
    <source>
        <dbReference type="Proteomes" id="UP001201812"/>
    </source>
</evidence>
<name>A0AAD4QUT4_9BILA</name>
<comment type="caution">
    <text evidence="1">The sequence shown here is derived from an EMBL/GenBank/DDBJ whole genome shotgun (WGS) entry which is preliminary data.</text>
</comment>
<organism evidence="1 2">
    <name type="scientific">Ditylenchus destructor</name>
    <dbReference type="NCBI Taxonomy" id="166010"/>
    <lineage>
        <taxon>Eukaryota</taxon>
        <taxon>Metazoa</taxon>
        <taxon>Ecdysozoa</taxon>
        <taxon>Nematoda</taxon>
        <taxon>Chromadorea</taxon>
        <taxon>Rhabditida</taxon>
        <taxon>Tylenchina</taxon>
        <taxon>Tylenchomorpha</taxon>
        <taxon>Sphaerularioidea</taxon>
        <taxon>Anguinidae</taxon>
        <taxon>Anguininae</taxon>
        <taxon>Ditylenchus</taxon>
    </lineage>
</organism>
<dbReference type="EMBL" id="JAKKPZ010000096">
    <property type="protein sequence ID" value="KAI1702608.1"/>
    <property type="molecule type" value="Genomic_DNA"/>
</dbReference>
<dbReference type="AlphaFoldDB" id="A0AAD4QUT4"/>
<reference evidence="1" key="1">
    <citation type="submission" date="2022-01" db="EMBL/GenBank/DDBJ databases">
        <title>Genome Sequence Resource for Two Populations of Ditylenchus destructor, the Migratory Endoparasitic Phytonematode.</title>
        <authorList>
            <person name="Zhang H."/>
            <person name="Lin R."/>
            <person name="Xie B."/>
        </authorList>
    </citation>
    <scope>NUCLEOTIDE SEQUENCE</scope>
    <source>
        <strain evidence="1">BazhouSP</strain>
    </source>
</reference>
<sequence length="163" mass="18543">MDIASDHREIMQSHSNCRYICLLIGLISSLLFCQGAPLPKQLEFLNDWFDGAEVVRFEYQPFQELPEDLFQDDSLKSRPKITWNQIRMAFGAATRVDGSGFPNLPAANLVYGLDLIDTADPYTMSFDDEDGEQSERSPIAMPYQAYGSSDFHYWDMGRIPSRG</sequence>
<proteinExistence type="predicted"/>
<dbReference type="Proteomes" id="UP001201812">
    <property type="component" value="Unassembled WGS sequence"/>
</dbReference>
<protein>
    <submittedName>
        <fullName evidence="1">Uncharacterized protein</fullName>
    </submittedName>
</protein>
<accession>A0AAD4QUT4</accession>
<evidence type="ECO:0000313" key="1">
    <source>
        <dbReference type="EMBL" id="KAI1702608.1"/>
    </source>
</evidence>
<keyword evidence="2" id="KW-1185">Reference proteome</keyword>